<name>A0A8R1IXJ6_CAEJA</name>
<dbReference type="Proteomes" id="UP000005237">
    <property type="component" value="Unassembled WGS sequence"/>
</dbReference>
<organism evidence="1 2">
    <name type="scientific">Caenorhabditis japonica</name>
    <dbReference type="NCBI Taxonomy" id="281687"/>
    <lineage>
        <taxon>Eukaryota</taxon>
        <taxon>Metazoa</taxon>
        <taxon>Ecdysozoa</taxon>
        <taxon>Nematoda</taxon>
        <taxon>Chromadorea</taxon>
        <taxon>Rhabditida</taxon>
        <taxon>Rhabditina</taxon>
        <taxon>Rhabditomorpha</taxon>
        <taxon>Rhabditoidea</taxon>
        <taxon>Rhabditidae</taxon>
        <taxon>Peloderinae</taxon>
        <taxon>Caenorhabditis</taxon>
    </lineage>
</organism>
<sequence length="184" mass="21044">SSTQINSELTVHFEKTIFHPLEIRGTALRVKNMSNKIIRLTEGETIGSGTIVQMCDLPRPEEPALPVEADWEHQLFDPKDIKFLEKLKIDGPTLTQPMKEKLRDVITQNYRSFFNEDGEIGLFNGGVEHKIELRKDLPFPKSRTYRVPLGNQSEVERFTTDFRLLNAVPFEVTGVTQCNCRGIN</sequence>
<keyword evidence="2" id="KW-1185">Reference proteome</keyword>
<evidence type="ECO:0000313" key="2">
    <source>
        <dbReference type="Proteomes" id="UP000005237"/>
    </source>
</evidence>
<dbReference type="EnsemblMetazoa" id="CJA40365.1">
    <property type="protein sequence ID" value="CJA40365.1"/>
    <property type="gene ID" value="WBGene00216213"/>
</dbReference>
<accession>A0A8R1IXJ6</accession>
<evidence type="ECO:0000313" key="1">
    <source>
        <dbReference type="EnsemblMetazoa" id="CJA40365.1"/>
    </source>
</evidence>
<protein>
    <submittedName>
        <fullName evidence="1">Uncharacterized protein</fullName>
    </submittedName>
</protein>
<proteinExistence type="predicted"/>
<reference evidence="1" key="2">
    <citation type="submission" date="2022-06" db="UniProtKB">
        <authorList>
            <consortium name="EnsemblMetazoa"/>
        </authorList>
    </citation>
    <scope>IDENTIFICATION</scope>
    <source>
        <strain evidence="1">DF5081</strain>
    </source>
</reference>
<dbReference type="AlphaFoldDB" id="A0A8R1IXJ6"/>
<reference evidence="2" key="1">
    <citation type="submission" date="2010-08" db="EMBL/GenBank/DDBJ databases">
        <authorList>
            <consortium name="Caenorhabditis japonica Sequencing Consortium"/>
            <person name="Wilson R.K."/>
        </authorList>
    </citation>
    <scope>NUCLEOTIDE SEQUENCE [LARGE SCALE GENOMIC DNA]</scope>
    <source>
        <strain evidence="2">DF5081</strain>
    </source>
</reference>